<dbReference type="Proteomes" id="UP001165962">
    <property type="component" value="Unassembled WGS sequence"/>
</dbReference>
<accession>A0ABX0JJH7</accession>
<protein>
    <submittedName>
        <fullName evidence="1">Uncharacterized protein</fullName>
    </submittedName>
</protein>
<keyword evidence="2" id="KW-1185">Reference proteome</keyword>
<gene>
    <name evidence="1" type="ORF">G9U52_36345</name>
</gene>
<comment type="caution">
    <text evidence="1">The sequence shown here is derived from an EMBL/GenBank/DDBJ whole genome shotgun (WGS) entry which is preliminary data.</text>
</comment>
<reference evidence="1" key="1">
    <citation type="submission" date="2020-03" db="EMBL/GenBank/DDBJ databases">
        <title>Draft sequencing of Paenibacilllus sp. S3N08.</title>
        <authorList>
            <person name="Kim D.-U."/>
        </authorList>
    </citation>
    <scope>NUCLEOTIDE SEQUENCE</scope>
    <source>
        <strain evidence="1">S3N08</strain>
    </source>
</reference>
<name>A0ABX0JJH7_9BACL</name>
<dbReference type="RefSeq" id="WP_166157583.1">
    <property type="nucleotide sequence ID" value="NZ_JAAOIW010000028.1"/>
</dbReference>
<evidence type="ECO:0000313" key="2">
    <source>
        <dbReference type="Proteomes" id="UP001165962"/>
    </source>
</evidence>
<proteinExistence type="predicted"/>
<sequence>MKYAQVRQEYLEYWSELDPKVRGGMLEGRQKLLFALTQLAAGKTPNQEFILSALAPIYYRLDCSDFSVSMLLRMLYLDSKSGLLSSDVVTKIKHTLLEYDYWFSENAKFPGKQNMWTENHIMAFHTGEYLVAQLFPEETFTARGKKGKEIMAELKLKMLDWINLKGKVGFSEWDSHTYLPTNANSLLNVFDFAEDLELKQKAGDLLQVVLFGLAVNSFQGVLACTYGRTYSRDLKSGAKDPTRSLKKLLWNFGELSQTTLEKCTVAFATSYFEPHPILERIFLDKRSMEDHEQQSFNVEDGPLFGKGFEDEEDLTLYWQNMGYTHSKIIEATKRMGEKYGIMVHSEVYNEHEYVKNCRIIGVEPEACRAITYLSRVNKITYKTADYMLSCAQSYRPGENGFQQHIWQATLGKDAIVFTNHPGTFTEGEGRPDLWAGNGIFPRAAQYKHTLVSIHKLREDVSVPYSHAYFPKQGFDEVSEIAGWIFGRKNNGYIALHSQNGYAWSANPKHAEEEVICDSLTNIWVCRVGSKQDHGSFASFAAEILQSGLQFDGLDMSWDIAGDTIQFGWDQPLCVNGEEIPLTGYKRFENPYCTSEYRSGHYEIRFEEDSLILNFD</sequence>
<dbReference type="EMBL" id="JAAOIW010000028">
    <property type="protein sequence ID" value="NHN35202.1"/>
    <property type="molecule type" value="Genomic_DNA"/>
</dbReference>
<organism evidence="1 2">
    <name type="scientific">Paenibacillus agricola</name>
    <dbReference type="NCBI Taxonomy" id="2716264"/>
    <lineage>
        <taxon>Bacteria</taxon>
        <taxon>Bacillati</taxon>
        <taxon>Bacillota</taxon>
        <taxon>Bacilli</taxon>
        <taxon>Bacillales</taxon>
        <taxon>Paenibacillaceae</taxon>
        <taxon>Paenibacillus</taxon>
    </lineage>
</organism>
<evidence type="ECO:0000313" key="1">
    <source>
        <dbReference type="EMBL" id="NHN35202.1"/>
    </source>
</evidence>